<dbReference type="PANTHER" id="PTHR12428:SF65">
    <property type="entry name" value="CYTOCHROME C OXIDASE ASSEMBLY PROTEIN COX18, MITOCHONDRIAL"/>
    <property type="match status" value="1"/>
</dbReference>
<organism evidence="13 14">
    <name type="scientific">Dethiobacter alkaliphilus AHT 1</name>
    <dbReference type="NCBI Taxonomy" id="555088"/>
    <lineage>
        <taxon>Bacteria</taxon>
        <taxon>Bacillati</taxon>
        <taxon>Bacillota</taxon>
        <taxon>Dethiobacteria</taxon>
        <taxon>Dethiobacterales</taxon>
        <taxon>Dethiobacteraceae</taxon>
        <taxon>Dethiobacter</taxon>
    </lineage>
</organism>
<keyword evidence="5" id="KW-0653">Protein transport</keyword>
<feature type="transmembrane region" description="Helical" evidence="11">
    <location>
        <begin position="178"/>
        <end position="197"/>
    </location>
</feature>
<evidence type="ECO:0000313" key="14">
    <source>
        <dbReference type="Proteomes" id="UP000006443"/>
    </source>
</evidence>
<dbReference type="RefSeq" id="WP_008517351.1">
    <property type="nucleotide sequence ID" value="NZ_ACJM01000011.1"/>
</dbReference>
<evidence type="ECO:0000256" key="11">
    <source>
        <dbReference type="SAM" id="Phobius"/>
    </source>
</evidence>
<comment type="subcellular location">
    <subcellularLocation>
        <location evidence="1">Cell membrane</location>
        <topology evidence="1">Multi-pass membrane protein</topology>
    </subcellularLocation>
    <subcellularLocation>
        <location evidence="9">Membrane</location>
        <topology evidence="9">Multi-pass membrane protein</topology>
    </subcellularLocation>
</comment>
<dbReference type="InterPro" id="IPR001708">
    <property type="entry name" value="YidC/ALB3/OXA1/COX18"/>
</dbReference>
<evidence type="ECO:0000259" key="12">
    <source>
        <dbReference type="Pfam" id="PF02096"/>
    </source>
</evidence>
<dbReference type="GO" id="GO:0032977">
    <property type="term" value="F:membrane insertase activity"/>
    <property type="evidence" value="ECO:0007669"/>
    <property type="project" value="InterPro"/>
</dbReference>
<dbReference type="GO" id="GO:0051205">
    <property type="term" value="P:protein insertion into membrane"/>
    <property type="evidence" value="ECO:0007669"/>
    <property type="project" value="TreeGrafter"/>
</dbReference>
<dbReference type="GO" id="GO:0015031">
    <property type="term" value="P:protein transport"/>
    <property type="evidence" value="ECO:0007669"/>
    <property type="project" value="UniProtKB-KW"/>
</dbReference>
<dbReference type="InterPro" id="IPR047196">
    <property type="entry name" value="YidC_ALB_C"/>
</dbReference>
<dbReference type="Pfam" id="PF02096">
    <property type="entry name" value="60KD_IMP"/>
    <property type="match status" value="1"/>
</dbReference>
<name>C0GI75_DETAL</name>
<evidence type="ECO:0000256" key="8">
    <source>
        <dbReference type="ARBA" id="ARBA00023186"/>
    </source>
</evidence>
<comment type="similarity">
    <text evidence="9">Belongs to the OXA1/ALB3/YidC family.</text>
</comment>
<evidence type="ECO:0000256" key="1">
    <source>
        <dbReference type="ARBA" id="ARBA00004651"/>
    </source>
</evidence>
<dbReference type="NCBIfam" id="TIGR03592">
    <property type="entry name" value="yidC_oxa1_cterm"/>
    <property type="match status" value="1"/>
</dbReference>
<feature type="transmembrane region" description="Helical" evidence="11">
    <location>
        <begin position="134"/>
        <end position="158"/>
    </location>
</feature>
<keyword evidence="8" id="KW-0143">Chaperone</keyword>
<dbReference type="eggNOG" id="COG0706">
    <property type="taxonomic scope" value="Bacteria"/>
</dbReference>
<evidence type="ECO:0000256" key="4">
    <source>
        <dbReference type="ARBA" id="ARBA00022692"/>
    </source>
</evidence>
<gene>
    <name evidence="13" type="ORF">DealDRAFT_2184</name>
</gene>
<accession>C0GI75</accession>
<comment type="caution">
    <text evidence="13">The sequence shown here is derived from an EMBL/GenBank/DDBJ whole genome shotgun (WGS) entry which is preliminary data.</text>
</comment>
<keyword evidence="4 9" id="KW-0812">Transmembrane</keyword>
<dbReference type="InterPro" id="IPR028055">
    <property type="entry name" value="YidC/Oxa/ALB_C"/>
</dbReference>
<evidence type="ECO:0000256" key="5">
    <source>
        <dbReference type="ARBA" id="ARBA00022927"/>
    </source>
</evidence>
<dbReference type="Proteomes" id="UP000006443">
    <property type="component" value="Unassembled WGS sequence"/>
</dbReference>
<dbReference type="AlphaFoldDB" id="C0GI75"/>
<evidence type="ECO:0000256" key="2">
    <source>
        <dbReference type="ARBA" id="ARBA00022448"/>
    </source>
</evidence>
<evidence type="ECO:0000313" key="13">
    <source>
        <dbReference type="EMBL" id="EEG76923.1"/>
    </source>
</evidence>
<dbReference type="CDD" id="cd20070">
    <property type="entry name" value="5TM_YidC_Alb3"/>
    <property type="match status" value="1"/>
</dbReference>
<reference evidence="13 14" key="1">
    <citation type="submission" date="2009-02" db="EMBL/GenBank/DDBJ databases">
        <title>Sequencing of the draft genome and assembly of Dethiobacter alkaliphilus AHT 1.</title>
        <authorList>
            <consortium name="US DOE Joint Genome Institute (JGI-PGF)"/>
            <person name="Lucas S."/>
            <person name="Copeland A."/>
            <person name="Lapidus A."/>
            <person name="Glavina del Rio T."/>
            <person name="Dalin E."/>
            <person name="Tice H."/>
            <person name="Bruce D."/>
            <person name="Goodwin L."/>
            <person name="Pitluck S."/>
            <person name="Larimer F."/>
            <person name="Land M.L."/>
            <person name="Hauser L."/>
            <person name="Muyzer G."/>
        </authorList>
    </citation>
    <scope>NUCLEOTIDE SEQUENCE [LARGE SCALE GENOMIC DNA]</scope>
    <source>
        <strain evidence="13 14">AHT 1</strain>
    </source>
</reference>
<keyword evidence="2" id="KW-0813">Transport</keyword>
<dbReference type="EMBL" id="ACJM01000011">
    <property type="protein sequence ID" value="EEG76923.1"/>
    <property type="molecule type" value="Genomic_DNA"/>
</dbReference>
<evidence type="ECO:0000256" key="6">
    <source>
        <dbReference type="ARBA" id="ARBA00022989"/>
    </source>
</evidence>
<protein>
    <submittedName>
        <fullName evidence="13">60 kDa inner membrane insertion protein</fullName>
    </submittedName>
</protein>
<evidence type="ECO:0000256" key="9">
    <source>
        <dbReference type="RuleBase" id="RU003945"/>
    </source>
</evidence>
<dbReference type="STRING" id="555088.DealDRAFT_2184"/>
<dbReference type="GO" id="GO:0005886">
    <property type="term" value="C:plasma membrane"/>
    <property type="evidence" value="ECO:0007669"/>
    <property type="project" value="UniProtKB-SubCell"/>
</dbReference>
<keyword evidence="3" id="KW-1003">Cell membrane</keyword>
<keyword evidence="14" id="KW-1185">Reference proteome</keyword>
<dbReference type="PRINTS" id="PR01900">
    <property type="entry name" value="YIDCPROTEIN"/>
</dbReference>
<evidence type="ECO:0000256" key="3">
    <source>
        <dbReference type="ARBA" id="ARBA00022475"/>
    </source>
</evidence>
<proteinExistence type="inferred from homology"/>
<evidence type="ECO:0000256" key="7">
    <source>
        <dbReference type="ARBA" id="ARBA00023136"/>
    </source>
</evidence>
<evidence type="ECO:0000256" key="10">
    <source>
        <dbReference type="SAM" id="Coils"/>
    </source>
</evidence>
<dbReference type="OrthoDB" id="9780552at2"/>
<dbReference type="PANTHER" id="PTHR12428">
    <property type="entry name" value="OXA1"/>
    <property type="match status" value="1"/>
</dbReference>
<keyword evidence="6 11" id="KW-1133">Transmembrane helix</keyword>
<keyword evidence="7 11" id="KW-0472">Membrane</keyword>
<keyword evidence="10" id="KW-0175">Coiled coil</keyword>
<feature type="transmembrane region" description="Helical" evidence="11">
    <location>
        <begin position="20"/>
        <end position="40"/>
    </location>
</feature>
<feature type="coiled-coil region" evidence="10">
    <location>
        <begin position="51"/>
        <end position="78"/>
    </location>
</feature>
<sequence length="220" mass="25047">MGAIVDFLNEILMFFNNVTGNYGIAIILLTLLIRLVTWPLQNKQLTSAKAMQELQPELKKLQEKYKNDKEKLNQATMELWKEHKVNPAASCLPLLIQMPVLWAMFQVLRDQVTIADTMFLGMDMTVSVMDLRELGLLFAATSIGYYLLVIISGVTTFLQQKMMMSDKSQQAMMIMMPLMLLFFSLQFPAGLVLYWVVNNSLSIGQHFLINKNVKKGAVTE</sequence>
<feature type="domain" description="Membrane insertase YidC/Oxa/ALB C-terminal" evidence="12">
    <location>
        <begin position="22"/>
        <end position="211"/>
    </location>
</feature>